<evidence type="ECO:0000256" key="2">
    <source>
        <dbReference type="ARBA" id="ARBA00022801"/>
    </source>
</evidence>
<dbReference type="InterPro" id="IPR027417">
    <property type="entry name" value="P-loop_NTPase"/>
</dbReference>
<name>A0ABY7BL47_9FIRM</name>
<dbReference type="Pfam" id="PF13361">
    <property type="entry name" value="UvrD_C"/>
    <property type="match status" value="1"/>
</dbReference>
<protein>
    <recommendedName>
        <fullName evidence="5">UvrD-like helicase C-terminal domain-containing protein</fullName>
    </recommendedName>
</protein>
<keyword evidence="2" id="KW-0378">Hydrolase</keyword>
<evidence type="ECO:0000256" key="4">
    <source>
        <dbReference type="ARBA" id="ARBA00022840"/>
    </source>
</evidence>
<dbReference type="RefSeq" id="WP_045168905.1">
    <property type="nucleotide sequence ID" value="NZ_CP113865.1"/>
</dbReference>
<organism evidence="6 7">
    <name type="scientific">Caldicellulosiruptor morganii</name>
    <dbReference type="NCBI Taxonomy" id="1387555"/>
    <lineage>
        <taxon>Bacteria</taxon>
        <taxon>Bacillati</taxon>
        <taxon>Bacillota</taxon>
        <taxon>Bacillota incertae sedis</taxon>
        <taxon>Caldicellulosiruptorales</taxon>
        <taxon>Caldicellulosiruptoraceae</taxon>
        <taxon>Caldicellulosiruptor</taxon>
    </lineage>
</organism>
<keyword evidence="3" id="KW-0347">Helicase</keyword>
<dbReference type="SUPFAM" id="SSF52540">
    <property type="entry name" value="P-loop containing nucleoside triphosphate hydrolases"/>
    <property type="match status" value="1"/>
</dbReference>
<reference evidence="6" key="1">
    <citation type="submission" date="2022-12" db="EMBL/GenBank/DDBJ databases">
        <authorList>
            <person name="Bing R.G."/>
            <person name="Willard D.J."/>
            <person name="Manesh M.J.H."/>
            <person name="Laemthong T."/>
            <person name="Crosby J.R."/>
            <person name="Kelly R.M."/>
        </authorList>
    </citation>
    <scope>NUCLEOTIDE SEQUENCE</scope>
    <source>
        <strain evidence="6">DSM 8990</strain>
    </source>
</reference>
<proteinExistence type="predicted"/>
<evidence type="ECO:0000259" key="5">
    <source>
        <dbReference type="Pfam" id="PF13361"/>
    </source>
</evidence>
<evidence type="ECO:0000256" key="3">
    <source>
        <dbReference type="ARBA" id="ARBA00022806"/>
    </source>
</evidence>
<evidence type="ECO:0000313" key="6">
    <source>
        <dbReference type="EMBL" id="WAM33550.1"/>
    </source>
</evidence>
<keyword evidence="7" id="KW-1185">Reference proteome</keyword>
<keyword evidence="1" id="KW-0547">Nucleotide-binding</keyword>
<dbReference type="Gene3D" id="1.10.486.10">
    <property type="entry name" value="PCRA, domain 4"/>
    <property type="match status" value="1"/>
</dbReference>
<sequence>MKKAYFLKKLNLSLLDNAGDGQLVILPRRFSIKKLRERLVEKNGVLFDVDIFTFDDLIVPAKNQILKGRRFISRQKEVMIVFELLKKIFKNKTDFQNCLSYEFISQVLHLLDLMFFESKDYSQKSFLAFDENYGWLIRLFEEYKRYLDENNLVNFSYLQDLAIKMYQEGKMSFKSYRAAKIAFFIDFREDQKRLLSILSKTLSNIEIYIPYFDDIDLCKHSIEFLQSMGFEILTSLNEESEVKDDIKAFSYGNIMLETNALVKSIKEDHINNGIDFSKIAVAVPNIERYKDILIDVFQQELLPVNLDHQKSLLEFGFIRFVVDLLEFLGSEFDRKRFEKIVAHRFLNREGADFEILLGRIKDMYILNLDHVKSVLDEIEFLLNLYNLEEEIENFKKVLAVFNRLYRLKSDFDTQKKSYREWILQTKSVFERLGLTKSAEFVDDVEFLKAFYALNEIFDMAIRDQEVEGTYSFDEFLDMLKAIFSEKKVDVSIKILNGIDILQIHDCIGSDYHKVYLIGASDDIFPKPVVEKFLFNPYLKNLLLLSDLKDFDYAFQKELVAFKTILNSYNLYISYPRFYRAELNKSPFLELEGIFVEDVEDSYLPGGRVMTYKEYRLARHSESRKSFEATEIPPVPPVLKIKDREIKAIFECPLKFGFMKFNIEKQAQEENFFSANLRLLYMCIGNMLSGKDGEYTVKMLLQSLRYTLNEAVKLKAAENILVLAGEIANEMAKYNIKEFVPVNTAQNPYVLKENFEGFEILLFPNFIVKKDQSEIIGFVRAKNDRTIDKIWIAQNIFKIPNVAAIYLQEYPKFVIYDFNSNIISGQTVQEVEQLKESLKKLKNVDFYRKTISSVCYRCEYSHVCRVYH</sequence>
<feature type="domain" description="UvrD-like helicase C-terminal" evidence="5">
    <location>
        <begin position="223"/>
        <end position="528"/>
    </location>
</feature>
<gene>
    <name evidence="6" type="ORF">OTK00_002059</name>
</gene>
<dbReference type="EMBL" id="CP113865">
    <property type="protein sequence ID" value="WAM33550.1"/>
    <property type="molecule type" value="Genomic_DNA"/>
</dbReference>
<evidence type="ECO:0000256" key="1">
    <source>
        <dbReference type="ARBA" id="ARBA00022741"/>
    </source>
</evidence>
<dbReference type="InterPro" id="IPR014017">
    <property type="entry name" value="DNA_helicase_UvrD-like_C"/>
</dbReference>
<evidence type="ECO:0000313" key="7">
    <source>
        <dbReference type="Proteomes" id="UP001164909"/>
    </source>
</evidence>
<accession>A0ABY7BL47</accession>
<dbReference type="Gene3D" id="3.40.50.300">
    <property type="entry name" value="P-loop containing nucleotide triphosphate hydrolases"/>
    <property type="match status" value="1"/>
</dbReference>
<keyword evidence="4" id="KW-0067">ATP-binding</keyword>
<dbReference type="Proteomes" id="UP001164909">
    <property type="component" value="Chromosome"/>
</dbReference>